<evidence type="ECO:0000313" key="2">
    <source>
        <dbReference type="EMBL" id="CAD8159830.1"/>
    </source>
</evidence>
<feature type="transmembrane region" description="Helical" evidence="1">
    <location>
        <begin position="217"/>
        <end position="235"/>
    </location>
</feature>
<evidence type="ECO:0008006" key="4">
    <source>
        <dbReference type="Google" id="ProtNLM"/>
    </source>
</evidence>
<dbReference type="OrthoDB" id="307588at2759"/>
<protein>
    <recommendedName>
        <fullName evidence="4">Transmembrane protein</fullName>
    </recommendedName>
</protein>
<dbReference type="EMBL" id="CAJJDO010000034">
    <property type="protein sequence ID" value="CAD8159830.1"/>
    <property type="molecule type" value="Genomic_DNA"/>
</dbReference>
<name>A0A8S1U4Q2_9CILI</name>
<comment type="caution">
    <text evidence="2">The sequence shown here is derived from an EMBL/GenBank/DDBJ whole genome shotgun (WGS) entry which is preliminary data.</text>
</comment>
<keyword evidence="1" id="KW-0812">Transmembrane</keyword>
<feature type="transmembrane region" description="Helical" evidence="1">
    <location>
        <begin position="186"/>
        <end position="205"/>
    </location>
</feature>
<evidence type="ECO:0000256" key="1">
    <source>
        <dbReference type="SAM" id="Phobius"/>
    </source>
</evidence>
<keyword evidence="3" id="KW-1185">Reference proteome</keyword>
<feature type="transmembrane region" description="Helical" evidence="1">
    <location>
        <begin position="312"/>
        <end position="345"/>
    </location>
</feature>
<gene>
    <name evidence="2" type="ORF">PPENT_87.1.T0340013</name>
</gene>
<proteinExistence type="predicted"/>
<keyword evidence="1" id="KW-0472">Membrane</keyword>
<feature type="transmembrane region" description="Helical" evidence="1">
    <location>
        <begin position="158"/>
        <end position="179"/>
    </location>
</feature>
<keyword evidence="1" id="KW-1133">Transmembrane helix</keyword>
<dbReference type="AlphaFoldDB" id="A0A8S1U4Q2"/>
<accession>A0A8S1U4Q2</accession>
<feature type="transmembrane region" description="Helical" evidence="1">
    <location>
        <begin position="272"/>
        <end position="291"/>
    </location>
</feature>
<sequence>MFFDSIFLFLPQLQFEYLYPILIKDKYTQYLYLFFIYKNQTIHINISLNFKQKQIYKMSKVNDTQTTNVPMVVTKQEINEQGIFNETSKALGWYQYFPESPIVASQEYSSHDQQMLFIVKLYIFLAGLFILQYLMVIMFYYSFEFRWSLIFLGYPTPLYWVIFSSTILLGLMAYLIKLFRRPPFNLIVYFLYSFGVGCVLAAPYADQLWWNENSLIIILYQFCMTVCTFGTIIAYKFKDSQFINASYILLIALILDVFIIFIFIMIYTELAWLIVISVLIHLIYVCLLLFETRLIQRGKFNLNLDEYISGALFIYLEVTLFVIFVGILFIIFMVVAFILLIIAFIAHKK</sequence>
<feature type="transmembrane region" description="Helical" evidence="1">
    <location>
        <begin position="121"/>
        <end position="143"/>
    </location>
</feature>
<feature type="transmembrane region" description="Helical" evidence="1">
    <location>
        <begin position="247"/>
        <end position="266"/>
    </location>
</feature>
<organism evidence="2 3">
    <name type="scientific">Paramecium pentaurelia</name>
    <dbReference type="NCBI Taxonomy" id="43138"/>
    <lineage>
        <taxon>Eukaryota</taxon>
        <taxon>Sar</taxon>
        <taxon>Alveolata</taxon>
        <taxon>Ciliophora</taxon>
        <taxon>Intramacronucleata</taxon>
        <taxon>Oligohymenophorea</taxon>
        <taxon>Peniculida</taxon>
        <taxon>Parameciidae</taxon>
        <taxon>Paramecium</taxon>
    </lineage>
</organism>
<dbReference type="Proteomes" id="UP000689195">
    <property type="component" value="Unassembled WGS sequence"/>
</dbReference>
<reference evidence="2" key="1">
    <citation type="submission" date="2021-01" db="EMBL/GenBank/DDBJ databases">
        <authorList>
            <consortium name="Genoscope - CEA"/>
            <person name="William W."/>
        </authorList>
    </citation>
    <scope>NUCLEOTIDE SEQUENCE</scope>
</reference>
<evidence type="ECO:0000313" key="3">
    <source>
        <dbReference type="Proteomes" id="UP000689195"/>
    </source>
</evidence>